<evidence type="ECO:0000256" key="2">
    <source>
        <dbReference type="ARBA" id="ARBA00022490"/>
    </source>
</evidence>
<dbReference type="GO" id="GO:0005737">
    <property type="term" value="C:cytoplasm"/>
    <property type="evidence" value="ECO:0007669"/>
    <property type="project" value="UniProtKB-SubCell"/>
</dbReference>
<feature type="coiled-coil region" evidence="4">
    <location>
        <begin position="562"/>
        <end position="617"/>
    </location>
</feature>
<name>A0A5A9PEC3_9TELE</name>
<feature type="region of interest" description="Disordered" evidence="5">
    <location>
        <begin position="1274"/>
        <end position="1302"/>
    </location>
</feature>
<evidence type="ECO:0000256" key="3">
    <source>
        <dbReference type="ARBA" id="ARBA00023054"/>
    </source>
</evidence>
<dbReference type="PANTHER" id="PTHR18875">
    <property type="entry name" value="SARCOMA ANTIGEN NY-SAR-24/CYTOSKELETAL PROTEIN SOJO"/>
    <property type="match status" value="1"/>
</dbReference>
<keyword evidence="3 4" id="KW-0175">Coiled coil</keyword>
<evidence type="ECO:0000256" key="5">
    <source>
        <dbReference type="SAM" id="MobiDB-lite"/>
    </source>
</evidence>
<accession>A0A5A9PEC3</accession>
<keyword evidence="7" id="KW-1185">Reference proteome</keyword>
<feature type="coiled-coil region" evidence="4">
    <location>
        <begin position="914"/>
        <end position="945"/>
    </location>
</feature>
<feature type="coiled-coil region" evidence="4">
    <location>
        <begin position="428"/>
        <end position="504"/>
    </location>
</feature>
<keyword evidence="2" id="KW-0963">Cytoplasm</keyword>
<evidence type="ECO:0000256" key="4">
    <source>
        <dbReference type="SAM" id="Coils"/>
    </source>
</evidence>
<dbReference type="Gene3D" id="1.10.287.2610">
    <property type="match status" value="1"/>
</dbReference>
<organism evidence="6 7">
    <name type="scientific">Triplophysa tibetana</name>
    <dbReference type="NCBI Taxonomy" id="1572043"/>
    <lineage>
        <taxon>Eukaryota</taxon>
        <taxon>Metazoa</taxon>
        <taxon>Chordata</taxon>
        <taxon>Craniata</taxon>
        <taxon>Vertebrata</taxon>
        <taxon>Euteleostomi</taxon>
        <taxon>Actinopterygii</taxon>
        <taxon>Neopterygii</taxon>
        <taxon>Teleostei</taxon>
        <taxon>Ostariophysi</taxon>
        <taxon>Cypriniformes</taxon>
        <taxon>Nemacheilidae</taxon>
        <taxon>Triplophysa</taxon>
    </lineage>
</organism>
<evidence type="ECO:0000256" key="1">
    <source>
        <dbReference type="ARBA" id="ARBA00004496"/>
    </source>
</evidence>
<dbReference type="PANTHER" id="PTHR18875:SF8">
    <property type="entry name" value="COILED-COIL DOMAIN-CONTAINING PROTEIN 18"/>
    <property type="match status" value="1"/>
</dbReference>
<feature type="coiled-coil region" evidence="4">
    <location>
        <begin position="256"/>
        <end position="342"/>
    </location>
</feature>
<comment type="subcellular location">
    <subcellularLocation>
        <location evidence="1">Cytoplasm</location>
    </subcellularLocation>
</comment>
<feature type="coiled-coil region" evidence="4">
    <location>
        <begin position="974"/>
        <end position="1022"/>
    </location>
</feature>
<sequence>MFKDNRGLVEDVVSLRNQLLLTEQNLQSLGEQLRHSGNYIIGEDNERSGAHEFPGRITLEDLQKSERYSRPDRTTEQRECVYISASDCIPKRDMETETSVLRRKLNSIRQENTSLVMENRQLISDLEAAQLELASSRSKIRVLGSTMGARTSSVSLMNEQIIDLEAELDAHTKALEAAEQKLEVSEQIVIESNRLVEKLRDELRLVKSELAERTHLGKRAEQQRNQALLNAEKLTVTFRDYKEDVSKKLKEGKESENQLKVSLMQCDREREELERKCAELEREREGLRHNICELKGVHGRLESVSTERVQLHSHVQQLSDQLKKLQKELDDKETQLQATASVRRENEDLRLLTACQEQRVAQALREKELDRTELTSLEGILDLLHLRENRDGALCVNPCLLPSFSYTSTTESLKQKSGERYQKLLAVLQMAEREKTRQASAAQSLQERLTRAQEEISSLQASITERSSHYQQLHNQLLEKATQATSFEKELKKKSLRVAVLEKQLQEKSSAYSQAAIKTSQLEQELLEKASSIQHYQSVLSKKQKEYQQSMEKSKVSQSHKCKELEDKIEVLRLSLAQKETEIEELEENMSELLREKQASQQRATLLETSIEQLTEDFQAKSKCSEEILRGSKEQAADSASKVRSLQTELSCCKEELSCCLQQMEEVKKLHERELERKNIELSELQEELRRKCLAYQHSSEENLQLQNSIQNQHTMLQESTSRIAQLEESQSQLQSQVSQLEQELEKERSALSQALWNRDREVEVATQEVQKKERQAAELSGSITEGTKQLQLLAVQQKAKPRQLSSEMNKCRVELSDMDLELLRLRRDSSAKASQLGQMEETLRETKGMLDKKSEMVIDLEEKLQRSEMDRRNSLQRGQLLEGQLQEVRSELTHTLDHLQELRDVLQISELTSEQRQATIDKLATELRESQRELEERIHEVLDLDSALKERQGELQQRAQLLGHLDVVIKDHKKEMERKVEYLQDSLEKSQKELRERDQKAQFLTERLEMLKSQLQVKEELEKGAFEHGQQLRVYREQLQKTVHDFQDSHTRCDALNTQLNDVTQQARQKESEVQHLREEMAEMERSFTQTEVRLQATVTALQQELEQQREEHHKELSALQQTRGQLLKVSDQISNSLRNSQEQLMQRLQQARDQLEEARATSAHLHAKLHSKEQLLQSANETLLIKESELTRLQARFSSLERATELHNITLRHKPSTPPPLSPPLKDFILQSSLSPPKKNSSAHSSLSFLHKAFSDTSLELSESLKADVQAALLPPPSPDQTWQGLSTHETTSATDKSFNPLTYMLDREETEEQEETDLESLSGMLRFVNQTLALQEQPSLCDSSTHKPGSDK</sequence>
<reference evidence="6 7" key="1">
    <citation type="journal article" date="2019" name="Mol. Ecol. Resour.">
        <title>Chromosome-level genome assembly of Triplophysa tibetana, a fish adapted to the harsh high-altitude environment of the Tibetan Plateau.</title>
        <authorList>
            <person name="Yang X."/>
            <person name="Liu H."/>
            <person name="Ma Z."/>
            <person name="Zou Y."/>
            <person name="Zou M."/>
            <person name="Mao Y."/>
            <person name="Li X."/>
            <person name="Wang H."/>
            <person name="Chen T."/>
            <person name="Wang W."/>
            <person name="Yang R."/>
        </authorList>
    </citation>
    <scope>NUCLEOTIDE SEQUENCE [LARGE SCALE GENOMIC DNA]</scope>
    <source>
        <strain evidence="6">TTIB1903HZAU</strain>
        <tissue evidence="6">Muscle</tissue>
    </source>
</reference>
<feature type="coiled-coil region" evidence="4">
    <location>
        <begin position="1054"/>
        <end position="1198"/>
    </location>
</feature>
<dbReference type="EMBL" id="SOYY01000007">
    <property type="protein sequence ID" value="KAA0719027.1"/>
    <property type="molecule type" value="Genomic_DNA"/>
</dbReference>
<feature type="coiled-coil region" evidence="4">
    <location>
        <begin position="91"/>
        <end position="209"/>
    </location>
</feature>
<protein>
    <submittedName>
        <fullName evidence="6">Coiled-coil domain-containing protein 18</fullName>
    </submittedName>
</protein>
<comment type="caution">
    <text evidence="6">The sequence shown here is derived from an EMBL/GenBank/DDBJ whole genome shotgun (WGS) entry which is preliminary data.</text>
</comment>
<dbReference type="Proteomes" id="UP000324632">
    <property type="component" value="Chromosome 7"/>
</dbReference>
<feature type="coiled-coil region" evidence="4">
    <location>
        <begin position="851"/>
        <end position="878"/>
    </location>
</feature>
<evidence type="ECO:0000313" key="6">
    <source>
        <dbReference type="EMBL" id="KAA0719027.1"/>
    </source>
</evidence>
<gene>
    <name evidence="6" type="ORF">E1301_Tti007655</name>
</gene>
<proteinExistence type="predicted"/>
<feature type="coiled-coil region" evidence="4">
    <location>
        <begin position="654"/>
        <end position="783"/>
    </location>
</feature>
<feature type="compositionally biased region" description="Polar residues" evidence="5">
    <location>
        <begin position="1282"/>
        <end position="1302"/>
    </location>
</feature>
<evidence type="ECO:0000313" key="7">
    <source>
        <dbReference type="Proteomes" id="UP000324632"/>
    </source>
</evidence>